<keyword evidence="2" id="KW-0732">Signal</keyword>
<evidence type="ECO:0000313" key="3">
    <source>
        <dbReference type="EMBL" id="KAF2685035.1"/>
    </source>
</evidence>
<evidence type="ECO:0000313" key="4">
    <source>
        <dbReference type="Proteomes" id="UP000799291"/>
    </source>
</evidence>
<dbReference type="OrthoDB" id="3061561at2759"/>
<accession>A0A6G1J474</accession>
<feature type="chain" id="PRO_5026325832" evidence="2">
    <location>
        <begin position="20"/>
        <end position="247"/>
    </location>
</feature>
<sequence length="247" mass="27321">MPSRLSFLVLSLFCLQALADDPKCPSNVINDYNKICDGTKPFAYVSGGLRSSASILISAFAVYAACSWSILRFNVPDPTKSFWKRGWPIYLLVALALFTPEIMAMLSLIEYMNAYQHHRQMRALGAGHWSMMHAFMANMGGLALHAGDSAPFLVTGPMLEVLVKEGVIDIPDIEKEEIEDKSKTDLVGKIFTMVQAAWLIVTTIARKVDGLAIAPIEITACLHVLVSIMTYFLQWHKPQGVKVSITI</sequence>
<keyword evidence="4" id="KW-1185">Reference proteome</keyword>
<feature type="non-terminal residue" evidence="3">
    <location>
        <position position="247"/>
    </location>
</feature>
<keyword evidence="1" id="KW-1133">Transmembrane helix</keyword>
<keyword evidence="1" id="KW-0472">Membrane</keyword>
<feature type="transmembrane region" description="Helical" evidence="1">
    <location>
        <begin position="87"/>
        <end position="109"/>
    </location>
</feature>
<proteinExistence type="predicted"/>
<dbReference type="EMBL" id="MU005579">
    <property type="protein sequence ID" value="KAF2685035.1"/>
    <property type="molecule type" value="Genomic_DNA"/>
</dbReference>
<evidence type="ECO:0000256" key="2">
    <source>
        <dbReference type="SAM" id="SignalP"/>
    </source>
</evidence>
<reference evidence="3" key="1">
    <citation type="journal article" date="2020" name="Stud. Mycol.">
        <title>101 Dothideomycetes genomes: a test case for predicting lifestyles and emergence of pathogens.</title>
        <authorList>
            <person name="Haridas S."/>
            <person name="Albert R."/>
            <person name="Binder M."/>
            <person name="Bloem J."/>
            <person name="Labutti K."/>
            <person name="Salamov A."/>
            <person name="Andreopoulos B."/>
            <person name="Baker S."/>
            <person name="Barry K."/>
            <person name="Bills G."/>
            <person name="Bluhm B."/>
            <person name="Cannon C."/>
            <person name="Castanera R."/>
            <person name="Culley D."/>
            <person name="Daum C."/>
            <person name="Ezra D."/>
            <person name="Gonzalez J."/>
            <person name="Henrissat B."/>
            <person name="Kuo A."/>
            <person name="Liang C."/>
            <person name="Lipzen A."/>
            <person name="Lutzoni F."/>
            <person name="Magnuson J."/>
            <person name="Mondo S."/>
            <person name="Nolan M."/>
            <person name="Ohm R."/>
            <person name="Pangilinan J."/>
            <person name="Park H.-J."/>
            <person name="Ramirez L."/>
            <person name="Alfaro M."/>
            <person name="Sun H."/>
            <person name="Tritt A."/>
            <person name="Yoshinaga Y."/>
            <person name="Zwiers L.-H."/>
            <person name="Turgeon B."/>
            <person name="Goodwin S."/>
            <person name="Spatafora J."/>
            <person name="Crous P."/>
            <person name="Grigoriev I."/>
        </authorList>
    </citation>
    <scope>NUCLEOTIDE SEQUENCE</scope>
    <source>
        <strain evidence="3">CBS 122367</strain>
    </source>
</reference>
<feature type="transmembrane region" description="Helical" evidence="1">
    <location>
        <begin position="211"/>
        <end position="233"/>
    </location>
</feature>
<gene>
    <name evidence="3" type="ORF">K458DRAFT_365181</name>
</gene>
<keyword evidence="1" id="KW-0812">Transmembrane</keyword>
<name>A0A6G1J474_9PLEO</name>
<evidence type="ECO:0000256" key="1">
    <source>
        <dbReference type="SAM" id="Phobius"/>
    </source>
</evidence>
<dbReference type="Proteomes" id="UP000799291">
    <property type="component" value="Unassembled WGS sequence"/>
</dbReference>
<protein>
    <submittedName>
        <fullName evidence="3">Uncharacterized protein</fullName>
    </submittedName>
</protein>
<dbReference type="PANTHER" id="PTHR35043:SF7">
    <property type="entry name" value="TRANSCRIPTION FACTOR DOMAIN-CONTAINING PROTEIN"/>
    <property type="match status" value="1"/>
</dbReference>
<feature type="transmembrane region" description="Helical" evidence="1">
    <location>
        <begin position="55"/>
        <end position="75"/>
    </location>
</feature>
<dbReference type="AlphaFoldDB" id="A0A6G1J474"/>
<organism evidence="3 4">
    <name type="scientific">Lentithecium fluviatile CBS 122367</name>
    <dbReference type="NCBI Taxonomy" id="1168545"/>
    <lineage>
        <taxon>Eukaryota</taxon>
        <taxon>Fungi</taxon>
        <taxon>Dikarya</taxon>
        <taxon>Ascomycota</taxon>
        <taxon>Pezizomycotina</taxon>
        <taxon>Dothideomycetes</taxon>
        <taxon>Pleosporomycetidae</taxon>
        <taxon>Pleosporales</taxon>
        <taxon>Massarineae</taxon>
        <taxon>Lentitheciaceae</taxon>
        <taxon>Lentithecium</taxon>
    </lineage>
</organism>
<dbReference type="PANTHER" id="PTHR35043">
    <property type="entry name" value="TRANSCRIPTION FACTOR DOMAIN-CONTAINING PROTEIN"/>
    <property type="match status" value="1"/>
</dbReference>
<feature type="signal peptide" evidence="2">
    <location>
        <begin position="1"/>
        <end position="19"/>
    </location>
</feature>